<sequence length="151" mass="17327">MNRSFHFLIKYIYIHVLLVFYFHIKQQAIMPFFIFFFSSFDGLSFDLRVVAFLAKHVFVGVCSPFFVVGFFGSSRVVVTEWLSKLVLPPPPVSITPVFPLSRKRGEFSSGYILLINPCKSFLRSLLDFSIFNSTAKNKSSTFTLNLEDVSK</sequence>
<evidence type="ECO:0000313" key="2">
    <source>
        <dbReference type="EMBL" id="EDV09073.1"/>
    </source>
</evidence>
<name>B3LSE2_YEAS1</name>
<feature type="transmembrane region" description="Helical" evidence="1">
    <location>
        <begin position="12"/>
        <end position="37"/>
    </location>
</feature>
<feature type="transmembrane region" description="Helical" evidence="1">
    <location>
        <begin position="57"/>
        <end position="78"/>
    </location>
</feature>
<accession>B3LSE2</accession>
<keyword evidence="1" id="KW-0812">Transmembrane</keyword>
<evidence type="ECO:0000256" key="1">
    <source>
        <dbReference type="SAM" id="Phobius"/>
    </source>
</evidence>
<dbReference type="HOGENOM" id="CLU_1732526_0_0_1"/>
<keyword evidence="1" id="KW-0472">Membrane</keyword>
<dbReference type="EMBL" id="CH408053">
    <property type="protein sequence ID" value="EDV09073.1"/>
    <property type="molecule type" value="Genomic_DNA"/>
</dbReference>
<dbReference type="AlphaFoldDB" id="B3LSE2"/>
<evidence type="ECO:0000313" key="3">
    <source>
        <dbReference type="Proteomes" id="UP000008335"/>
    </source>
</evidence>
<organism evidence="2 3">
    <name type="scientific">Saccharomyces cerevisiae (strain RM11-1a)</name>
    <name type="common">Baker's yeast</name>
    <dbReference type="NCBI Taxonomy" id="285006"/>
    <lineage>
        <taxon>Eukaryota</taxon>
        <taxon>Fungi</taxon>
        <taxon>Dikarya</taxon>
        <taxon>Ascomycota</taxon>
        <taxon>Saccharomycotina</taxon>
        <taxon>Saccharomycetes</taxon>
        <taxon>Saccharomycetales</taxon>
        <taxon>Saccharomycetaceae</taxon>
        <taxon>Saccharomyces</taxon>
    </lineage>
</organism>
<proteinExistence type="predicted"/>
<reference evidence="2" key="2">
    <citation type="submission" date="2005-07" db="EMBL/GenBank/DDBJ databases">
        <title>Annotation of the Saccharomyces cerevisiae RM11-1a Genome.</title>
        <authorList>
            <consortium name="The Broad Institute Genome Sequencing Platform"/>
            <person name="Birren B."/>
            <person name="Lander E."/>
            <person name="Galagan J."/>
            <person name="Nusbaum C."/>
            <person name="Devon K."/>
            <person name="Cuomo C."/>
            <person name="Jaffe D."/>
            <person name="Butler J."/>
            <person name="Alvarez P."/>
            <person name="Gnerre S."/>
            <person name="Grabherr M."/>
            <person name="Kleber M."/>
            <person name="Mauceli E."/>
            <person name="Brockman W."/>
            <person name="MacCallum I.A."/>
            <person name="Rounsley S."/>
            <person name="Young S."/>
            <person name="LaButti K."/>
            <person name="Pushparaj V."/>
            <person name="DeCaprio D."/>
            <person name="Crawford M."/>
            <person name="Koehrsen M."/>
            <person name="Engels R."/>
            <person name="Montgomery P."/>
            <person name="Pearson M."/>
            <person name="Howarth C."/>
            <person name="Larson L."/>
            <person name="Luoma S."/>
            <person name="White J."/>
            <person name="O'Leary S."/>
            <person name="Kodira C."/>
            <person name="Zeng Q."/>
            <person name="Yandava C."/>
            <person name="Alvarado L."/>
            <person name="Pratt S."/>
            <person name="Kruglyak L."/>
        </authorList>
    </citation>
    <scope>NUCLEOTIDE SEQUENCE</scope>
    <source>
        <strain evidence="2">RM11-1a</strain>
    </source>
</reference>
<reference evidence="2" key="1">
    <citation type="submission" date="2005-03" db="EMBL/GenBank/DDBJ databases">
        <authorList>
            <person name="Giovannoni S.J."/>
            <person name="Cho J.-C."/>
            <person name="Ferriera S."/>
            <person name="Johnson J."/>
            <person name="Kravitz S."/>
            <person name="Halpern A."/>
            <person name="Remington K."/>
            <person name="Beeson K."/>
            <person name="Tran B."/>
            <person name="Rogers Y.-H."/>
            <person name="Friedman R."/>
            <person name="Venter J.C."/>
        </authorList>
    </citation>
    <scope>NUCLEOTIDE SEQUENCE</scope>
    <source>
        <strain evidence="2">RM11-1a</strain>
    </source>
</reference>
<dbReference type="Proteomes" id="UP000008335">
    <property type="component" value="Unassembled WGS sequence"/>
</dbReference>
<keyword evidence="3" id="KW-1185">Reference proteome</keyword>
<keyword evidence="1" id="KW-1133">Transmembrane helix</keyword>
<protein>
    <submittedName>
        <fullName evidence="2">Uncharacterized protein</fullName>
    </submittedName>
</protein>
<gene>
    <name evidence="2" type="ORF">SCRG_04728</name>
</gene>